<reference evidence="1 2" key="1">
    <citation type="journal article" date="2015" name="Nature">
        <title>rRNA introns, odd ribosomes, and small enigmatic genomes across a large radiation of phyla.</title>
        <authorList>
            <person name="Brown C.T."/>
            <person name="Hug L.A."/>
            <person name="Thomas B.C."/>
            <person name="Sharon I."/>
            <person name="Castelle C.J."/>
            <person name="Singh A."/>
            <person name="Wilkins M.J."/>
            <person name="Williams K.H."/>
            <person name="Banfield J.F."/>
        </authorList>
    </citation>
    <scope>NUCLEOTIDE SEQUENCE [LARGE SCALE GENOMIC DNA]</scope>
</reference>
<name>A0A0G0FDB5_9BACT</name>
<sequence length="105" mass="11943">MDNEPEIDAHPEVIDTIVREGTIILAESKLSQTSPEAAKLSWLMRTDLRIFGVPNTDNLKRFFEINDLGAEITIRCIGIPLIDLYQPEDTLRGVFDKLEKDKNTE</sequence>
<accession>A0A0G0FDB5</accession>
<evidence type="ECO:0000313" key="1">
    <source>
        <dbReference type="EMBL" id="KKQ15952.1"/>
    </source>
</evidence>
<dbReference type="Proteomes" id="UP000034448">
    <property type="component" value="Unassembled WGS sequence"/>
</dbReference>
<dbReference type="EMBL" id="LBSJ01000007">
    <property type="protein sequence ID" value="KKQ15952.1"/>
    <property type="molecule type" value="Genomic_DNA"/>
</dbReference>
<dbReference type="AlphaFoldDB" id="A0A0G0FDB5"/>
<proteinExistence type="predicted"/>
<evidence type="ECO:0000313" key="2">
    <source>
        <dbReference type="Proteomes" id="UP000034448"/>
    </source>
</evidence>
<comment type="caution">
    <text evidence="1">The sequence shown here is derived from an EMBL/GenBank/DDBJ whole genome shotgun (WGS) entry which is preliminary data.</text>
</comment>
<protein>
    <submittedName>
        <fullName evidence="1">Uncharacterized protein</fullName>
    </submittedName>
</protein>
<gene>
    <name evidence="1" type="ORF">US28_C0007G0043</name>
</gene>
<organism evidence="1 2">
    <name type="scientific">Candidatus Daviesbacteria bacterium GW2011_GWA1_36_8</name>
    <dbReference type="NCBI Taxonomy" id="1618417"/>
    <lineage>
        <taxon>Bacteria</taxon>
        <taxon>Candidatus Daviesiibacteriota</taxon>
    </lineage>
</organism>